<feature type="domain" description="Metallo-beta-lactamase" evidence="1">
    <location>
        <begin position="30"/>
        <end position="244"/>
    </location>
</feature>
<reference evidence="2 3" key="1">
    <citation type="submission" date="2016-10" db="EMBL/GenBank/DDBJ databases">
        <authorList>
            <person name="de Groot N.N."/>
        </authorList>
    </citation>
    <scope>NUCLEOTIDE SEQUENCE [LARGE SCALE GENOMIC DNA]</scope>
    <source>
        <strain evidence="2 3">DSM 23995</strain>
    </source>
</reference>
<protein>
    <submittedName>
        <fullName evidence="2">Glyoxylase, beta-lactamase superfamily II</fullName>
    </submittedName>
</protein>
<evidence type="ECO:0000313" key="2">
    <source>
        <dbReference type="EMBL" id="SFE70253.1"/>
    </source>
</evidence>
<dbReference type="AlphaFoldDB" id="A0A1I2CR53"/>
<name>A0A1I2CR53_9BACI</name>
<keyword evidence="3" id="KW-1185">Reference proteome</keyword>
<accession>A0A1I2CR53</accession>
<dbReference type="InterPro" id="IPR050662">
    <property type="entry name" value="Sec-metab_biosynth-thioest"/>
</dbReference>
<dbReference type="SMART" id="SM00849">
    <property type="entry name" value="Lactamase_B"/>
    <property type="match status" value="1"/>
</dbReference>
<proteinExistence type="predicted"/>
<dbReference type="SUPFAM" id="SSF56281">
    <property type="entry name" value="Metallo-hydrolase/oxidoreductase"/>
    <property type="match status" value="1"/>
</dbReference>
<dbReference type="InterPro" id="IPR036866">
    <property type="entry name" value="RibonucZ/Hydroxyglut_hydro"/>
</dbReference>
<dbReference type="PANTHER" id="PTHR23131">
    <property type="entry name" value="ENDORIBONUCLEASE LACTB2"/>
    <property type="match status" value="1"/>
</dbReference>
<sequence length="330" mass="37330">MRGSDAPMALSSSNGSLYPVIVPTKSSLKSFNFYLYQTGDSLVLIDAGINSSSSWNALEEVLQENNFHIKDLTAILLTHHHVDHVGLINRITEDHPIPVFIHPEGIPRLRRNPDFMERRISFFETLYKEAGCGERGKEQISYLREAKEKNAGQAIEADLQPIREKEEIFGLQVIETPGHAPDQVAFYDHVSDRLFAGDLLISHISSNALIEPDTSGNRPQSLLEHMASYNKTLTLDSPLVLPGHGEFIKDHHSLVRKREKEIAEKANQLRLLIQNGTRTADALARTFYAKRYNEQFPLVMSEIIGHLDYLETNGHIYTFKKDGILLYDLT</sequence>
<dbReference type="Gene3D" id="3.60.15.10">
    <property type="entry name" value="Ribonuclease Z/Hydroxyacylglutathione hydrolase-like"/>
    <property type="match status" value="1"/>
</dbReference>
<dbReference type="RefSeq" id="WP_245757852.1">
    <property type="nucleotide sequence ID" value="NZ_FONT01000003.1"/>
</dbReference>
<evidence type="ECO:0000259" key="1">
    <source>
        <dbReference type="SMART" id="SM00849"/>
    </source>
</evidence>
<dbReference type="Pfam" id="PF00753">
    <property type="entry name" value="Lactamase_B"/>
    <property type="match status" value="1"/>
</dbReference>
<evidence type="ECO:0000313" key="3">
    <source>
        <dbReference type="Proteomes" id="UP000199516"/>
    </source>
</evidence>
<dbReference type="Proteomes" id="UP000199516">
    <property type="component" value="Unassembled WGS sequence"/>
</dbReference>
<dbReference type="InterPro" id="IPR001279">
    <property type="entry name" value="Metallo-B-lactamas"/>
</dbReference>
<dbReference type="EMBL" id="FONT01000003">
    <property type="protein sequence ID" value="SFE70253.1"/>
    <property type="molecule type" value="Genomic_DNA"/>
</dbReference>
<dbReference type="STRING" id="930128.SAMN05192532_103128"/>
<organism evidence="2 3">
    <name type="scientific">Alteribacillus iranensis</name>
    <dbReference type="NCBI Taxonomy" id="930128"/>
    <lineage>
        <taxon>Bacteria</taxon>
        <taxon>Bacillati</taxon>
        <taxon>Bacillota</taxon>
        <taxon>Bacilli</taxon>
        <taxon>Bacillales</taxon>
        <taxon>Bacillaceae</taxon>
        <taxon>Alteribacillus</taxon>
    </lineage>
</organism>
<gene>
    <name evidence="2" type="ORF">SAMN05192532_103128</name>
</gene>